<dbReference type="GO" id="GO:0006355">
    <property type="term" value="P:regulation of DNA-templated transcription"/>
    <property type="evidence" value="ECO:0007669"/>
    <property type="project" value="InterPro"/>
</dbReference>
<sequence length="103" mass="11612">MSEIKEKDKTNEKKKVQVNINKNLATDVESILDSLGVNPSILITALYKRVAARGEIPFELSLTSKEKAELQLMRVAEESVETNPPENSGDHEDLVSWMRDLDE</sequence>
<dbReference type="InterPro" id="IPR013321">
    <property type="entry name" value="Arc_rbn_hlx_hlx"/>
</dbReference>
<name>A0A1V2ULK2_ENTMU</name>
<protein>
    <submittedName>
        <fullName evidence="4">RelB/DinJ family addiction module antitoxin</fullName>
    </submittedName>
</protein>
<organism evidence="4 5">
    <name type="scientific">Enterococcus mundtii</name>
    <dbReference type="NCBI Taxonomy" id="53346"/>
    <lineage>
        <taxon>Bacteria</taxon>
        <taxon>Bacillati</taxon>
        <taxon>Bacillota</taxon>
        <taxon>Bacilli</taxon>
        <taxon>Lactobacillales</taxon>
        <taxon>Enterococcaceae</taxon>
        <taxon>Enterococcus</taxon>
    </lineage>
</organism>
<dbReference type="InterPro" id="IPR007337">
    <property type="entry name" value="RelB/DinJ"/>
</dbReference>
<dbReference type="Pfam" id="PF04221">
    <property type="entry name" value="RelB"/>
    <property type="match status" value="1"/>
</dbReference>
<proteinExistence type="predicted"/>
<dbReference type="AlphaFoldDB" id="A0A1V2ULK2"/>
<reference evidence="3 7" key="3">
    <citation type="submission" date="2020-04" db="EMBL/GenBank/DDBJ databases">
        <authorList>
            <person name="Abaymova A."/>
            <person name="Teymurazov M."/>
            <person name="Tazyna O."/>
            <person name="Chatushin Y."/>
            <person name="Svetoch E."/>
            <person name="Pereligyn V."/>
            <person name="Pohylenko V."/>
            <person name="Platonov M."/>
            <person name="Kartsev N."/>
            <person name="Skryabin Y."/>
            <person name="Sizova A."/>
            <person name="Solomentsev V."/>
            <person name="Kislichkina A."/>
            <person name="Bogun A."/>
        </authorList>
    </citation>
    <scope>NUCLEOTIDE SEQUENCE [LARGE SCALE GENOMIC DNA]</scope>
    <source>
        <strain evidence="3">SCPM-O-B-8398</strain>
        <strain evidence="7">SCPM-O-B-8398 (E28)</strain>
    </source>
</reference>
<dbReference type="OrthoDB" id="9804867at2"/>
<evidence type="ECO:0000256" key="1">
    <source>
        <dbReference type="SAM" id="MobiDB-lite"/>
    </source>
</evidence>
<gene>
    <name evidence="4" type="ORF">BTN92_02750</name>
    <name evidence="2" type="ORF">EM151A_1748</name>
    <name evidence="3" type="ORF">HI921_00980</name>
</gene>
<dbReference type="Proteomes" id="UP000189299">
    <property type="component" value="Unassembled WGS sequence"/>
</dbReference>
<dbReference type="EMBL" id="JABCAG010000002">
    <property type="protein sequence ID" value="NMP57045.1"/>
    <property type="molecule type" value="Genomic_DNA"/>
</dbReference>
<evidence type="ECO:0000313" key="5">
    <source>
        <dbReference type="Proteomes" id="UP000189299"/>
    </source>
</evidence>
<evidence type="ECO:0000313" key="7">
    <source>
        <dbReference type="Proteomes" id="UP000557857"/>
    </source>
</evidence>
<dbReference type="RefSeq" id="WP_010734366.1">
    <property type="nucleotide sequence ID" value="NZ_AP019810.1"/>
</dbReference>
<dbReference type="Proteomes" id="UP000557857">
    <property type="component" value="Unassembled WGS sequence"/>
</dbReference>
<reference evidence="4 5" key="1">
    <citation type="submission" date="2016-12" db="EMBL/GenBank/DDBJ databases">
        <authorList>
            <person name="Song W.-J."/>
            <person name="Kurnit D.M."/>
        </authorList>
    </citation>
    <scope>NUCLEOTIDE SEQUENCE [LARGE SCALE GENOMIC DNA]</scope>
    <source>
        <strain evidence="4 5">CGB1038-1_S1</strain>
    </source>
</reference>
<dbReference type="Gene3D" id="1.10.1220.10">
    <property type="entry name" value="Met repressor-like"/>
    <property type="match status" value="1"/>
</dbReference>
<evidence type="ECO:0000313" key="4">
    <source>
        <dbReference type="EMBL" id="ONN44356.1"/>
    </source>
</evidence>
<reference evidence="2 6" key="2">
    <citation type="submission" date="2019-07" db="EMBL/GenBank/DDBJ databases">
        <title>antibiotic susceptibility of plant-derived lactic acid bacteria.</title>
        <authorList>
            <person name="Sugiyama M."/>
            <person name="Noda M."/>
        </authorList>
    </citation>
    <scope>NUCLEOTIDE SEQUENCE [LARGE SCALE GENOMIC DNA]</scope>
    <source>
        <strain evidence="2 6">15-1A</strain>
    </source>
</reference>
<evidence type="ECO:0000313" key="2">
    <source>
        <dbReference type="EMBL" id="BBM14940.1"/>
    </source>
</evidence>
<evidence type="ECO:0000313" key="6">
    <source>
        <dbReference type="Proteomes" id="UP000509460"/>
    </source>
</evidence>
<dbReference type="EMBL" id="MSTR01000002">
    <property type="protein sequence ID" value="ONN44356.1"/>
    <property type="molecule type" value="Genomic_DNA"/>
</dbReference>
<dbReference type="EMBL" id="AP019810">
    <property type="protein sequence ID" value="BBM14940.1"/>
    <property type="molecule type" value="Genomic_DNA"/>
</dbReference>
<accession>A0A1V2ULK2</accession>
<feature type="region of interest" description="Disordered" evidence="1">
    <location>
        <begin position="78"/>
        <end position="103"/>
    </location>
</feature>
<evidence type="ECO:0000313" key="3">
    <source>
        <dbReference type="EMBL" id="NMP57045.1"/>
    </source>
</evidence>
<dbReference type="Proteomes" id="UP000509460">
    <property type="component" value="Chromosome"/>
</dbReference>
<dbReference type="STRING" id="53346.A5802_002520"/>